<dbReference type="GeneID" id="10021827"/>
<evidence type="ECO:0000313" key="2">
    <source>
        <dbReference type="Proteomes" id="UP000000915"/>
    </source>
</evidence>
<dbReference type="KEGG" id="vg:10021827"/>
<evidence type="ECO:0000313" key="1">
    <source>
        <dbReference type="EMBL" id="ADK66292.1"/>
    </source>
</evidence>
<dbReference type="EMBL" id="AY940168">
    <property type="protein sequence ID" value="ADK66292.1"/>
    <property type="molecule type" value="Genomic_DNA"/>
</dbReference>
<dbReference type="OrthoDB" id="22601at10239"/>
<gene>
    <name evidence="1" type="ORF">PSSM4_071.2</name>
</gene>
<reference evidence="1 2" key="1">
    <citation type="journal article" date="2005" name="PLoS Biol.">
        <title>Three Prochlorococcus cyanophage genomes: signature features and ecological interpretations.</title>
        <authorList>
            <person name="Sullivan M.B."/>
            <person name="Coleman M.L."/>
            <person name="Weigele P."/>
            <person name="Rohwer F."/>
            <person name="Chisholm S.W."/>
        </authorList>
    </citation>
    <scope>NUCLEOTIDE SEQUENCE</scope>
</reference>
<organism evidence="1 2">
    <name type="scientific">Prochlorococcus phage P-SSM4</name>
    <dbReference type="NCBI Taxonomy" id="268747"/>
    <lineage>
        <taxon>Viruses</taxon>
        <taxon>Duplodnaviria</taxon>
        <taxon>Heunggongvirae</taxon>
        <taxon>Uroviricota</taxon>
        <taxon>Caudoviricetes</taxon>
        <taxon>Pantevenvirales</taxon>
        <taxon>Kyanoviridae</taxon>
        <taxon>Ronodorvirus</taxon>
        <taxon>Ronodorvirus ssm4</taxon>
    </lineage>
</organism>
<dbReference type="RefSeq" id="YP_004030770.1">
    <property type="nucleotide sequence ID" value="NC_006884.2"/>
</dbReference>
<dbReference type="Proteomes" id="UP000000915">
    <property type="component" value="Segment"/>
</dbReference>
<proteinExistence type="predicted"/>
<organismHost>
    <name type="scientific">Prochlorococcus</name>
    <dbReference type="NCBI Taxonomy" id="1218"/>
</organismHost>
<sequence>MSIQESRVWALQELLKKEGKLYTQMYDCAQIYAETWGDLQDVEKLYKSWECYNHRIPNNRL</sequence>
<keyword evidence="2" id="KW-1185">Reference proteome</keyword>
<name>E2PTZ6_BPPRS</name>
<accession>E2PTZ6</accession>
<protein>
    <submittedName>
        <fullName evidence="1">Uncharacterized protein</fullName>
    </submittedName>
</protein>
<reference evidence="1 2" key="2">
    <citation type="journal article" date="2010" name="Environ. Microbiol.">
        <title>Genomic analysis of oceanic cyanobacterial myoviruses compared with T4-like myoviruses from diverse hosts and environments.</title>
        <authorList>
            <person name="Sullivan M.B."/>
            <person name="Huang K.H."/>
            <person name="Ignacio-Espinoza J.C."/>
            <person name="Berlin A.M."/>
            <person name="Kelly L."/>
            <person name="Weigele P.R."/>
            <person name="DeFrancesco A.S."/>
            <person name="Kern S.E."/>
            <person name="Thompson L.R."/>
            <person name="Young S."/>
            <person name="Yandava C."/>
            <person name="Fu R."/>
            <person name="Krastins B."/>
            <person name="Chase M."/>
            <person name="Sarracino D."/>
            <person name="Osburne M.S."/>
            <person name="Henn M.R."/>
            <person name="Chisholm S.W."/>
        </authorList>
    </citation>
    <scope>NUCLEOTIDE SEQUENCE [LARGE SCALE GENOMIC DNA]</scope>
</reference>